<accession>A0ACB1A9U0</accession>
<name>A0ACB1A9U0_MELEN</name>
<dbReference type="EMBL" id="CAVMJV010000066">
    <property type="protein sequence ID" value="CAK5087554.1"/>
    <property type="molecule type" value="Genomic_DNA"/>
</dbReference>
<protein>
    <submittedName>
        <fullName evidence="1">Uncharacterized protein</fullName>
    </submittedName>
</protein>
<proteinExistence type="predicted"/>
<reference evidence="1" key="1">
    <citation type="submission" date="2023-11" db="EMBL/GenBank/DDBJ databases">
        <authorList>
            <person name="Poullet M."/>
        </authorList>
    </citation>
    <scope>NUCLEOTIDE SEQUENCE</scope>
    <source>
        <strain evidence="1">E1834</strain>
    </source>
</reference>
<dbReference type="Proteomes" id="UP001497535">
    <property type="component" value="Unassembled WGS sequence"/>
</dbReference>
<evidence type="ECO:0000313" key="2">
    <source>
        <dbReference type="Proteomes" id="UP001497535"/>
    </source>
</evidence>
<gene>
    <name evidence="1" type="ORF">MENTE1834_LOCUS35156</name>
</gene>
<organism evidence="1 2">
    <name type="scientific">Meloidogyne enterolobii</name>
    <name type="common">Root-knot nematode worm</name>
    <name type="synonym">Meloidogyne mayaguensis</name>
    <dbReference type="NCBI Taxonomy" id="390850"/>
    <lineage>
        <taxon>Eukaryota</taxon>
        <taxon>Metazoa</taxon>
        <taxon>Ecdysozoa</taxon>
        <taxon>Nematoda</taxon>
        <taxon>Chromadorea</taxon>
        <taxon>Rhabditida</taxon>
        <taxon>Tylenchina</taxon>
        <taxon>Tylenchomorpha</taxon>
        <taxon>Tylenchoidea</taxon>
        <taxon>Meloidogynidae</taxon>
        <taxon>Meloidogyninae</taxon>
        <taxon>Meloidogyne</taxon>
    </lineage>
</organism>
<keyword evidence="2" id="KW-1185">Reference proteome</keyword>
<sequence length="135" mass="15338">MAGCRFGQSMGSYVSWLYVFIKALYLLNVTGQFFILNSFIGSTYRWWGIDVLNALLAGENWQDSPIFPRLTLCDVPIRRLGAGMSRVEKNVGSGFGSGFQNFLRIGYRVEKKAGFRVTRDIPGWETLQDIHFNVI</sequence>
<evidence type="ECO:0000313" key="1">
    <source>
        <dbReference type="EMBL" id="CAK5087554.1"/>
    </source>
</evidence>
<comment type="caution">
    <text evidence="1">The sequence shown here is derived from an EMBL/GenBank/DDBJ whole genome shotgun (WGS) entry which is preliminary data.</text>
</comment>